<accession>A0A2N8T3V1</accession>
<feature type="domain" description="Rho termination factor-like N-terminal" evidence="2">
    <location>
        <begin position="99"/>
        <end position="129"/>
    </location>
</feature>
<dbReference type="AlphaFoldDB" id="A0A2N8T3V1"/>
<feature type="region of interest" description="Disordered" evidence="1">
    <location>
        <begin position="1"/>
        <end position="132"/>
    </location>
</feature>
<organism evidence="3 4">
    <name type="scientific">Stutzerimonas stutzeri</name>
    <name type="common">Pseudomonas stutzeri</name>
    <dbReference type="NCBI Taxonomy" id="316"/>
    <lineage>
        <taxon>Bacteria</taxon>
        <taxon>Pseudomonadati</taxon>
        <taxon>Pseudomonadota</taxon>
        <taxon>Gammaproteobacteria</taxon>
        <taxon>Pseudomonadales</taxon>
        <taxon>Pseudomonadaceae</taxon>
        <taxon>Stutzerimonas</taxon>
    </lineage>
</organism>
<dbReference type="GO" id="GO:0006353">
    <property type="term" value="P:DNA-templated transcription termination"/>
    <property type="evidence" value="ECO:0007669"/>
    <property type="project" value="InterPro"/>
</dbReference>
<feature type="compositionally biased region" description="Basic and acidic residues" evidence="1">
    <location>
        <begin position="102"/>
        <end position="132"/>
    </location>
</feature>
<feature type="compositionally biased region" description="Basic and acidic residues" evidence="1">
    <location>
        <begin position="1"/>
        <end position="36"/>
    </location>
</feature>
<gene>
    <name evidence="3" type="ORF">CXK94_12840</name>
</gene>
<sequence length="132" mass="14806">MPRGDKSKYSEKQQRKAEHIEQSYEERGVSEKEAEARAWATVNKQSGGGERKGGSGRTKSETAKRAERKDSAHRAAQTRKGDSPNKGSARRSKSASTALADMTRDQLMDKARERDIRGRSKMRKDELLRALS</sequence>
<proteinExistence type="predicted"/>
<dbReference type="InterPro" id="IPR011112">
    <property type="entry name" value="Rho-like_N"/>
</dbReference>
<evidence type="ECO:0000313" key="4">
    <source>
        <dbReference type="Proteomes" id="UP000236023"/>
    </source>
</evidence>
<comment type="caution">
    <text evidence="3">The sequence shown here is derived from an EMBL/GenBank/DDBJ whole genome shotgun (WGS) entry which is preliminary data.</text>
</comment>
<evidence type="ECO:0000256" key="1">
    <source>
        <dbReference type="SAM" id="MobiDB-lite"/>
    </source>
</evidence>
<protein>
    <submittedName>
        <fullName evidence="3">Termination factor Rho</fullName>
    </submittedName>
</protein>
<evidence type="ECO:0000313" key="3">
    <source>
        <dbReference type="EMBL" id="PNG09410.1"/>
    </source>
</evidence>
<evidence type="ECO:0000259" key="2">
    <source>
        <dbReference type="Pfam" id="PF07498"/>
    </source>
</evidence>
<dbReference type="Proteomes" id="UP000236023">
    <property type="component" value="Unassembled WGS sequence"/>
</dbReference>
<feature type="compositionally biased region" description="Basic and acidic residues" evidence="1">
    <location>
        <begin position="49"/>
        <end position="83"/>
    </location>
</feature>
<dbReference type="RefSeq" id="WP_102894625.1">
    <property type="nucleotide sequence ID" value="NZ_JAMOHU010000002.1"/>
</dbReference>
<name>A0A2N8T3V1_STUST</name>
<dbReference type="EMBL" id="POUT01000006">
    <property type="protein sequence ID" value="PNG09410.1"/>
    <property type="molecule type" value="Genomic_DNA"/>
</dbReference>
<dbReference type="Pfam" id="PF07498">
    <property type="entry name" value="Rho_N"/>
    <property type="match status" value="1"/>
</dbReference>
<reference evidence="3 4" key="1">
    <citation type="submission" date="2018-01" db="EMBL/GenBank/DDBJ databases">
        <title>Denitrification phenotypes of diverse strains of Pseudomonas stutzeri.</title>
        <authorList>
            <person name="Milligan D.A."/>
            <person name="Bergaust L."/>
            <person name="Bakken L.R."/>
            <person name="Frostegard A."/>
        </authorList>
    </citation>
    <scope>NUCLEOTIDE SEQUENCE [LARGE SCALE GENOMIC DNA]</scope>
    <source>
        <strain evidence="3 4">24a75</strain>
    </source>
</reference>